<evidence type="ECO:0000313" key="2">
    <source>
        <dbReference type="Proteomes" id="UP001385892"/>
    </source>
</evidence>
<protein>
    <submittedName>
        <fullName evidence="1">Uncharacterized protein</fullName>
    </submittedName>
</protein>
<name>A0ABU8WRY3_9BURK</name>
<dbReference type="Proteomes" id="UP001385892">
    <property type="component" value="Unassembled WGS sequence"/>
</dbReference>
<gene>
    <name evidence="1" type="ORF">WKW82_21600</name>
</gene>
<evidence type="ECO:0000313" key="1">
    <source>
        <dbReference type="EMBL" id="MEJ8849262.1"/>
    </source>
</evidence>
<dbReference type="EMBL" id="JBBKZT010000010">
    <property type="protein sequence ID" value="MEJ8849262.1"/>
    <property type="molecule type" value="Genomic_DNA"/>
</dbReference>
<keyword evidence="2" id="KW-1185">Reference proteome</keyword>
<comment type="caution">
    <text evidence="1">The sequence shown here is derived from an EMBL/GenBank/DDBJ whole genome shotgun (WGS) entry which is preliminary data.</text>
</comment>
<reference evidence="1 2" key="1">
    <citation type="submission" date="2024-03" db="EMBL/GenBank/DDBJ databases">
        <title>Novel species of the genus Variovorax.</title>
        <authorList>
            <person name="Liu Q."/>
            <person name="Xin Y.-H."/>
        </authorList>
    </citation>
    <scope>NUCLEOTIDE SEQUENCE [LARGE SCALE GENOMIC DNA]</scope>
    <source>
        <strain evidence="1 2">KACC 18900</strain>
    </source>
</reference>
<sequence length="94" mass="10126">MSKLPSPTGPENQAVLAKSLKENKEAAQVVEKASDDLAVVHAVLDREVPKTSLPPEVDRAVAQTERIEKQLSASVEKLKKVNESLARALPDSKA</sequence>
<dbReference type="RefSeq" id="WP_340344392.1">
    <property type="nucleotide sequence ID" value="NZ_JBBKZT010000010.1"/>
</dbReference>
<proteinExistence type="predicted"/>
<accession>A0ABU8WRY3</accession>
<organism evidence="1 2">
    <name type="scientific">Variovorax rhizosphaerae</name>
    <dbReference type="NCBI Taxonomy" id="1836200"/>
    <lineage>
        <taxon>Bacteria</taxon>
        <taxon>Pseudomonadati</taxon>
        <taxon>Pseudomonadota</taxon>
        <taxon>Betaproteobacteria</taxon>
        <taxon>Burkholderiales</taxon>
        <taxon>Comamonadaceae</taxon>
        <taxon>Variovorax</taxon>
    </lineage>
</organism>